<dbReference type="EMBL" id="AP019620">
    <property type="protein sequence ID" value="BBJ42180.1"/>
    <property type="molecule type" value="Genomic_DNA"/>
</dbReference>
<sequence length="158" mass="17384">MVCPVAPAGDSVSHSRDRKPTHDGDSQGREATAVSPQHSWQTQETPATDANGPGAWSTLCRSVNVQNHIPRFVRWLLRPLLPGAGRHRAGGTSTSVTCVDAPTLRLPRVHQVHRMSDRPPLRGEGVRLVRPYPVAHERRKDVPRVELLCAPHGMVVVR</sequence>
<proteinExistence type="predicted"/>
<organism evidence="2 3">
    <name type="scientific">Streptomyces antimycoticus</name>
    <dbReference type="NCBI Taxonomy" id="68175"/>
    <lineage>
        <taxon>Bacteria</taxon>
        <taxon>Bacillati</taxon>
        <taxon>Actinomycetota</taxon>
        <taxon>Actinomycetes</taxon>
        <taxon>Kitasatosporales</taxon>
        <taxon>Streptomycetaceae</taxon>
        <taxon>Streptomyces</taxon>
        <taxon>Streptomyces violaceusniger group</taxon>
    </lineage>
</organism>
<protein>
    <submittedName>
        <fullName evidence="2">Uncharacterized protein</fullName>
    </submittedName>
</protein>
<evidence type="ECO:0000256" key="1">
    <source>
        <dbReference type="SAM" id="MobiDB-lite"/>
    </source>
</evidence>
<feature type="compositionally biased region" description="Polar residues" evidence="1">
    <location>
        <begin position="34"/>
        <end position="48"/>
    </location>
</feature>
<feature type="compositionally biased region" description="Basic and acidic residues" evidence="1">
    <location>
        <begin position="13"/>
        <end position="28"/>
    </location>
</feature>
<accession>A0A499UNS0</accession>
<evidence type="ECO:0000313" key="3">
    <source>
        <dbReference type="Proteomes" id="UP000463951"/>
    </source>
</evidence>
<dbReference type="Proteomes" id="UP000463951">
    <property type="component" value="Chromosome"/>
</dbReference>
<reference evidence="2 3" key="1">
    <citation type="journal article" date="2020" name="Int. J. Syst. Evol. Microbiol.">
        <title>Reclassification of Streptomyces castelarensis and Streptomyces sporoclivatus as later heterotypic synonyms of Streptomyces antimycoticus.</title>
        <authorList>
            <person name="Komaki H."/>
            <person name="Tamura T."/>
        </authorList>
    </citation>
    <scope>NUCLEOTIDE SEQUENCE [LARGE SCALE GENOMIC DNA]</scope>
    <source>
        <strain evidence="2 3">NBRC 100767</strain>
    </source>
</reference>
<gene>
    <name evidence="2" type="ORF">SSPO_048980</name>
</gene>
<dbReference type="AlphaFoldDB" id="A0A499UNS0"/>
<name>A0A499UNS0_9ACTN</name>
<feature type="region of interest" description="Disordered" evidence="1">
    <location>
        <begin position="1"/>
        <end position="53"/>
    </location>
</feature>
<evidence type="ECO:0000313" key="2">
    <source>
        <dbReference type="EMBL" id="BBJ42180.1"/>
    </source>
</evidence>